<keyword evidence="2" id="KW-1185">Reference proteome</keyword>
<dbReference type="EMBL" id="CP015102">
    <property type="protein sequence ID" value="ASJ07235.1"/>
    <property type="molecule type" value="Genomic_DNA"/>
</dbReference>
<accession>A0A218P8W4</accession>
<reference evidence="1 2" key="1">
    <citation type="submission" date="2016-04" db="EMBL/GenBank/DDBJ databases">
        <title>Complete genome sequence of Thermococcus pacificus type strain P4.</title>
        <authorList>
            <person name="Oger P.M."/>
        </authorList>
    </citation>
    <scope>NUCLEOTIDE SEQUENCE [LARGE SCALE GENOMIC DNA]</scope>
    <source>
        <strain evidence="1 2">P-4</strain>
    </source>
</reference>
<protein>
    <submittedName>
        <fullName evidence="1">Uncharacterized protein</fullName>
    </submittedName>
</protein>
<gene>
    <name evidence="1" type="ORF">A3L08_07835</name>
</gene>
<proteinExistence type="predicted"/>
<dbReference type="KEGG" id="tpaf:A3L08_07835"/>
<evidence type="ECO:0000313" key="1">
    <source>
        <dbReference type="EMBL" id="ASJ07235.1"/>
    </source>
</evidence>
<dbReference type="AlphaFoldDB" id="A0A218P8W4"/>
<organism evidence="1 2">
    <name type="scientific">Thermococcus pacificus</name>
    <dbReference type="NCBI Taxonomy" id="71998"/>
    <lineage>
        <taxon>Archaea</taxon>
        <taxon>Methanobacteriati</taxon>
        <taxon>Methanobacteriota</taxon>
        <taxon>Thermococci</taxon>
        <taxon>Thermococcales</taxon>
        <taxon>Thermococcaceae</taxon>
        <taxon>Thermococcus</taxon>
    </lineage>
</organism>
<sequence>MLALEFEIPMERFNQVMDAIVWNDASIEWVYYNEKRGSAVFRLSVPRECLEWFLLRLAMAAGPLEVTITETEHQKTYIHEAFLIHLNTVSGGYPVVVLLEYYRGVFYPTDITIVTLPNPPQELIDSVMNLTIGRVRLSTASHVGRSVSNNTLIMRLKTGVAERTYTEHLLTVG</sequence>
<evidence type="ECO:0000313" key="2">
    <source>
        <dbReference type="Proteomes" id="UP000197418"/>
    </source>
</evidence>
<dbReference type="Proteomes" id="UP000197418">
    <property type="component" value="Chromosome"/>
</dbReference>
<name>A0A218P8W4_9EURY</name>